<dbReference type="GO" id="GO:0005634">
    <property type="term" value="C:nucleus"/>
    <property type="evidence" value="ECO:0007669"/>
    <property type="project" value="TreeGrafter"/>
</dbReference>
<evidence type="ECO:0000256" key="1">
    <source>
        <dbReference type="SAM" id="MobiDB-lite"/>
    </source>
</evidence>
<evidence type="ECO:0000313" key="3">
    <source>
        <dbReference type="Proteomes" id="UP001143981"/>
    </source>
</evidence>
<dbReference type="InterPro" id="IPR027417">
    <property type="entry name" value="P-loop_NTPase"/>
</dbReference>
<dbReference type="OrthoDB" id="1929311at2759"/>
<comment type="caution">
    <text evidence="2">The sequence shown here is derived from an EMBL/GenBank/DDBJ whole genome shotgun (WGS) entry which is preliminary data.</text>
</comment>
<organism evidence="2 3">
    <name type="scientific">Coemansia biformis</name>
    <dbReference type="NCBI Taxonomy" id="1286918"/>
    <lineage>
        <taxon>Eukaryota</taxon>
        <taxon>Fungi</taxon>
        <taxon>Fungi incertae sedis</taxon>
        <taxon>Zoopagomycota</taxon>
        <taxon>Kickxellomycotina</taxon>
        <taxon>Kickxellomycetes</taxon>
        <taxon>Kickxellales</taxon>
        <taxon>Kickxellaceae</taxon>
        <taxon>Coemansia</taxon>
    </lineage>
</organism>
<sequence length="281" mass="31158">MRRPTEAADDLQDDFDLDDDFVSHGDSGGDSGGEEEVLGVEGGPAKKRARNEPASAAITAGEKRREKRRKKSAQRAPAAPGKFVVPQDTSDQAALWNKYMLKAHPGMTQLELGDVGLQAQHMYTAEKEPEAGPTFLEDLARTAVSTGRGKNKVAFGAPQVLVICSSALRAVELVRRLRPVSRRPVAKLFSRHIKVDEQKQLLRGTAMDVAVGTPNRIRRLLGDGDLKVNRLRLVVVDCWQDSKMRVVLDMDDTRDDLFTIWRELLLPASKNPDHAFKMRLV</sequence>
<evidence type="ECO:0000313" key="2">
    <source>
        <dbReference type="EMBL" id="KAJ1734318.1"/>
    </source>
</evidence>
<proteinExistence type="predicted"/>
<dbReference type="GO" id="GO:0030686">
    <property type="term" value="C:90S preribosome"/>
    <property type="evidence" value="ECO:0007669"/>
    <property type="project" value="TreeGrafter"/>
</dbReference>
<name>A0A9W8D0Y7_9FUNG</name>
<dbReference type="PANTHER" id="PTHR24030">
    <property type="entry name" value="PROTEIN CMSS1"/>
    <property type="match status" value="1"/>
</dbReference>
<keyword evidence="3" id="KW-1185">Reference proteome</keyword>
<dbReference type="Gene3D" id="3.40.50.300">
    <property type="entry name" value="P-loop containing nucleotide triphosphate hydrolases"/>
    <property type="match status" value="1"/>
</dbReference>
<dbReference type="Proteomes" id="UP001143981">
    <property type="component" value="Unassembled WGS sequence"/>
</dbReference>
<dbReference type="EMBL" id="JANBOI010000082">
    <property type="protein sequence ID" value="KAJ1734318.1"/>
    <property type="molecule type" value="Genomic_DNA"/>
</dbReference>
<dbReference type="AlphaFoldDB" id="A0A9W8D0Y7"/>
<reference evidence="2" key="1">
    <citation type="submission" date="2022-07" db="EMBL/GenBank/DDBJ databases">
        <title>Phylogenomic reconstructions and comparative analyses of Kickxellomycotina fungi.</title>
        <authorList>
            <person name="Reynolds N.K."/>
            <person name="Stajich J.E."/>
            <person name="Barry K."/>
            <person name="Grigoriev I.V."/>
            <person name="Crous P."/>
            <person name="Smith M.E."/>
        </authorList>
    </citation>
    <scope>NUCLEOTIDE SEQUENCE</scope>
    <source>
        <strain evidence="2">BCRC 34381</strain>
    </source>
</reference>
<dbReference type="Pfam" id="PF14617">
    <property type="entry name" value="CMS1"/>
    <property type="match status" value="1"/>
</dbReference>
<dbReference type="InterPro" id="IPR032704">
    <property type="entry name" value="Cms1"/>
</dbReference>
<feature type="compositionally biased region" description="Acidic residues" evidence="1">
    <location>
        <begin position="7"/>
        <end position="20"/>
    </location>
</feature>
<feature type="region of interest" description="Disordered" evidence="1">
    <location>
        <begin position="1"/>
        <end position="85"/>
    </location>
</feature>
<dbReference type="PANTHER" id="PTHR24030:SF0">
    <property type="entry name" value="PROTEIN CMSS1"/>
    <property type="match status" value="1"/>
</dbReference>
<protein>
    <recommendedName>
        <fullName evidence="4">Protein CMSS1</fullName>
    </recommendedName>
</protein>
<gene>
    <name evidence="2" type="ORF">LPJ61_001139</name>
</gene>
<evidence type="ECO:0008006" key="4">
    <source>
        <dbReference type="Google" id="ProtNLM"/>
    </source>
</evidence>
<accession>A0A9W8D0Y7</accession>
<dbReference type="SUPFAM" id="SSF52540">
    <property type="entry name" value="P-loop containing nucleoside triphosphate hydrolases"/>
    <property type="match status" value="1"/>
</dbReference>